<dbReference type="InterPro" id="IPR036013">
    <property type="entry name" value="Band_7/SPFH_dom_sf"/>
</dbReference>
<reference evidence="2" key="2">
    <citation type="submission" date="2021-01" db="EMBL/GenBank/DDBJ databases">
        <authorList>
            <person name="Hahn C.R."/>
            <person name="Youssef N.H."/>
            <person name="Elshahed M."/>
        </authorList>
    </citation>
    <scope>NUCLEOTIDE SEQUENCE</scope>
    <source>
        <strain evidence="2">Zod_Metabat.24</strain>
    </source>
</reference>
<accession>A0A9D8KDQ8</accession>
<dbReference type="SUPFAM" id="SSF117892">
    <property type="entry name" value="Band 7/SPFH domain"/>
    <property type="match status" value="1"/>
</dbReference>
<dbReference type="Proteomes" id="UP000809273">
    <property type="component" value="Unassembled WGS sequence"/>
</dbReference>
<evidence type="ECO:0000313" key="2">
    <source>
        <dbReference type="EMBL" id="MBN1573205.1"/>
    </source>
</evidence>
<protein>
    <submittedName>
        <fullName evidence="2">SPFH domain-containing protein</fullName>
    </submittedName>
</protein>
<dbReference type="AlphaFoldDB" id="A0A9D8KDQ8"/>
<dbReference type="Gene3D" id="3.30.479.30">
    <property type="entry name" value="Band 7 domain"/>
    <property type="match status" value="1"/>
</dbReference>
<proteinExistence type="predicted"/>
<dbReference type="EMBL" id="JAFGIX010000042">
    <property type="protein sequence ID" value="MBN1573205.1"/>
    <property type="molecule type" value="Genomic_DNA"/>
</dbReference>
<dbReference type="InterPro" id="IPR001107">
    <property type="entry name" value="Band_7"/>
</dbReference>
<dbReference type="Pfam" id="PF01145">
    <property type="entry name" value="Band_7"/>
    <property type="match status" value="1"/>
</dbReference>
<evidence type="ECO:0000259" key="1">
    <source>
        <dbReference type="Pfam" id="PF01145"/>
    </source>
</evidence>
<organism evidence="2 3">
    <name type="scientific">Candidatus Zymogenus saltonus</name>
    <dbReference type="NCBI Taxonomy" id="2844893"/>
    <lineage>
        <taxon>Bacteria</taxon>
        <taxon>Deltaproteobacteria</taxon>
        <taxon>Candidatus Zymogenia</taxon>
        <taxon>Candidatus Zymogeniales</taxon>
        <taxon>Candidatus Zymogenaceae</taxon>
        <taxon>Candidatus Zymogenus</taxon>
    </lineage>
</organism>
<sequence>MFGIHYFKAEPTEFVRIRIGRRVKKEGEGISGYYLPYRTTVEMVSVAAIDQPFYFKEFSKDNQEVDIQGGFIFRVSSPKRVIETYNFSVDPTTKEYLTEDSMKLPEHILQLIKGKTRNIVQETPLAKLLLMGDKLAKDIIEGLGREEIFSDMGIDLRSLYFASIRPTPEIAKALEAEYREQLLQKADEAIYARRAQAVENERVIQQNEMKTKIELELKRKELVELEGKNIIQNAEYRAQAKERELKVYDKLGADKITAQALLAIGENAEKIGNLTITPDLLAQLLKK</sequence>
<name>A0A9D8KDQ8_9DELT</name>
<evidence type="ECO:0000313" key="3">
    <source>
        <dbReference type="Proteomes" id="UP000809273"/>
    </source>
</evidence>
<gene>
    <name evidence="2" type="ORF">JW984_08430</name>
</gene>
<feature type="domain" description="Band 7" evidence="1">
    <location>
        <begin position="14"/>
        <end position="197"/>
    </location>
</feature>
<reference evidence="2" key="1">
    <citation type="journal article" date="2021" name="Environ. Microbiol.">
        <title>Genomic characterization of three novel Desulfobacterota classes expand the metabolic and phylogenetic diversity of the phylum.</title>
        <authorList>
            <person name="Murphy C.L."/>
            <person name="Biggerstaff J."/>
            <person name="Eichhorn A."/>
            <person name="Ewing E."/>
            <person name="Shahan R."/>
            <person name="Soriano D."/>
            <person name="Stewart S."/>
            <person name="VanMol K."/>
            <person name="Walker R."/>
            <person name="Walters P."/>
            <person name="Elshahed M.S."/>
            <person name="Youssef N.H."/>
        </authorList>
    </citation>
    <scope>NUCLEOTIDE SEQUENCE</scope>
    <source>
        <strain evidence="2">Zod_Metabat.24</strain>
    </source>
</reference>
<comment type="caution">
    <text evidence="2">The sequence shown here is derived from an EMBL/GenBank/DDBJ whole genome shotgun (WGS) entry which is preliminary data.</text>
</comment>